<dbReference type="InterPro" id="IPR016181">
    <property type="entry name" value="Acyl_CoA_acyltransferase"/>
</dbReference>
<dbReference type="Gene3D" id="3.40.630.30">
    <property type="match status" value="1"/>
</dbReference>
<organism evidence="2">
    <name type="scientific">hydrothermal vent metagenome</name>
    <dbReference type="NCBI Taxonomy" id="652676"/>
    <lineage>
        <taxon>unclassified sequences</taxon>
        <taxon>metagenomes</taxon>
        <taxon>ecological metagenomes</taxon>
    </lineage>
</organism>
<proteinExistence type="predicted"/>
<dbReference type="AlphaFoldDB" id="A0A160TSQ6"/>
<feature type="domain" description="N-acetyltransferase" evidence="1">
    <location>
        <begin position="34"/>
        <end position="179"/>
    </location>
</feature>
<reference evidence="2" key="1">
    <citation type="submission" date="2015-10" db="EMBL/GenBank/DDBJ databases">
        <authorList>
            <person name="Gilbert D.G."/>
        </authorList>
    </citation>
    <scope>NUCLEOTIDE SEQUENCE</scope>
</reference>
<dbReference type="EMBL" id="CZRL01000082">
    <property type="protein sequence ID" value="CUS52310.1"/>
    <property type="molecule type" value="Genomic_DNA"/>
</dbReference>
<keyword evidence="2" id="KW-0012">Acyltransferase</keyword>
<gene>
    <name evidence="2" type="ORF">MGWOODY_XGa2503</name>
</gene>
<dbReference type="Pfam" id="PF13527">
    <property type="entry name" value="Acetyltransf_9"/>
    <property type="match status" value="1"/>
</dbReference>
<dbReference type="CDD" id="cd04301">
    <property type="entry name" value="NAT_SF"/>
    <property type="match status" value="1"/>
</dbReference>
<protein>
    <submittedName>
        <fullName evidence="2">Acetyltransferase</fullName>
        <ecNumber evidence="2">2.3.1.-</ecNumber>
    </submittedName>
</protein>
<dbReference type="SUPFAM" id="SSF55729">
    <property type="entry name" value="Acyl-CoA N-acyltransferases (Nat)"/>
    <property type="match status" value="1"/>
</dbReference>
<dbReference type="PROSITE" id="PS51186">
    <property type="entry name" value="GNAT"/>
    <property type="match status" value="1"/>
</dbReference>
<dbReference type="GO" id="GO:0016747">
    <property type="term" value="F:acyltransferase activity, transferring groups other than amino-acyl groups"/>
    <property type="evidence" value="ECO:0007669"/>
    <property type="project" value="InterPro"/>
</dbReference>
<name>A0A160TSQ6_9ZZZZ</name>
<evidence type="ECO:0000313" key="2">
    <source>
        <dbReference type="EMBL" id="CUS52310.1"/>
    </source>
</evidence>
<evidence type="ECO:0000259" key="1">
    <source>
        <dbReference type="PROSITE" id="PS51186"/>
    </source>
</evidence>
<accession>A0A160TSQ6</accession>
<keyword evidence="2" id="KW-0808">Transferase</keyword>
<sequence length="205" mass="22898">MHSNSPSQAVNDQSRSFERWNYSLGDEYTMSRSLEFREENDADFDAVASLHDTAFGGGMESRIVTCIRQGHRPYQSYVALSDSKVCGHALFSEVDVIGAGTSAVAIALGPVAVLPARQLQGIGTQLIRHSLKWCRELHYDMCFVLGDPAYYCRFGFCQAFVSGCWFGTRRDRPAFQILPFNQGSVGLPRGEVRYAPVFYEEESVN</sequence>
<dbReference type="InterPro" id="IPR000182">
    <property type="entry name" value="GNAT_dom"/>
</dbReference>
<dbReference type="EC" id="2.3.1.-" evidence="2"/>